<proteinExistence type="predicted"/>
<name>A0A8X7TT26_BRACI</name>
<keyword evidence="3" id="KW-1185">Reference proteome</keyword>
<evidence type="ECO:0000256" key="1">
    <source>
        <dbReference type="SAM" id="Coils"/>
    </source>
</evidence>
<dbReference type="Proteomes" id="UP000886595">
    <property type="component" value="Unassembled WGS sequence"/>
</dbReference>
<feature type="coiled-coil region" evidence="1">
    <location>
        <begin position="102"/>
        <end position="129"/>
    </location>
</feature>
<evidence type="ECO:0000313" key="2">
    <source>
        <dbReference type="EMBL" id="KAG2253292.1"/>
    </source>
</evidence>
<organism evidence="2 3">
    <name type="scientific">Brassica carinata</name>
    <name type="common">Ethiopian mustard</name>
    <name type="synonym">Abyssinian cabbage</name>
    <dbReference type="NCBI Taxonomy" id="52824"/>
    <lineage>
        <taxon>Eukaryota</taxon>
        <taxon>Viridiplantae</taxon>
        <taxon>Streptophyta</taxon>
        <taxon>Embryophyta</taxon>
        <taxon>Tracheophyta</taxon>
        <taxon>Spermatophyta</taxon>
        <taxon>Magnoliopsida</taxon>
        <taxon>eudicotyledons</taxon>
        <taxon>Gunneridae</taxon>
        <taxon>Pentapetalae</taxon>
        <taxon>rosids</taxon>
        <taxon>malvids</taxon>
        <taxon>Brassicales</taxon>
        <taxon>Brassicaceae</taxon>
        <taxon>Brassiceae</taxon>
        <taxon>Brassica</taxon>
    </lineage>
</organism>
<gene>
    <name evidence="2" type="ORF">Bca52824_083428</name>
</gene>
<sequence length="152" mass="16433">MEEEKLEVEMLVEKKRWRHGYSGKYNVYGGHASGGRGSGGGKAYGGGPLMEEEKLEVEMLVEKKRWRHGYSGKYNVYGGHASGSGRGRVLCGGEGGRVGRGAVDVDQKLEGMKEVVEELMAEEEELMASVELADVDMKVVVAKEVVSGHGDG</sequence>
<accession>A0A8X7TT26</accession>
<dbReference type="AlphaFoldDB" id="A0A8X7TT26"/>
<reference evidence="2 3" key="1">
    <citation type="submission" date="2020-02" db="EMBL/GenBank/DDBJ databases">
        <authorList>
            <person name="Ma Q."/>
            <person name="Huang Y."/>
            <person name="Song X."/>
            <person name="Pei D."/>
        </authorList>
    </citation>
    <scope>NUCLEOTIDE SEQUENCE [LARGE SCALE GENOMIC DNA]</scope>
    <source>
        <strain evidence="2">Sxm20200214</strain>
        <tissue evidence="2">Leaf</tissue>
    </source>
</reference>
<protein>
    <submittedName>
        <fullName evidence="2">Uncharacterized protein</fullName>
    </submittedName>
</protein>
<evidence type="ECO:0000313" key="3">
    <source>
        <dbReference type="Proteomes" id="UP000886595"/>
    </source>
</evidence>
<dbReference type="EMBL" id="JAAMPC010000016">
    <property type="protein sequence ID" value="KAG2253292.1"/>
    <property type="molecule type" value="Genomic_DNA"/>
</dbReference>
<comment type="caution">
    <text evidence="2">The sequence shown here is derived from an EMBL/GenBank/DDBJ whole genome shotgun (WGS) entry which is preliminary data.</text>
</comment>
<keyword evidence="1" id="KW-0175">Coiled coil</keyword>